<keyword evidence="1" id="KW-0472">Membrane</keyword>
<dbReference type="InterPro" id="IPR009571">
    <property type="entry name" value="SUR7/Rim9-like_fungi"/>
</dbReference>
<dbReference type="GO" id="GO:0032185">
    <property type="term" value="P:septin cytoskeleton organization"/>
    <property type="evidence" value="ECO:0007669"/>
    <property type="project" value="TreeGrafter"/>
</dbReference>
<comment type="caution">
    <text evidence="2">The sequence shown here is derived from an EMBL/GenBank/DDBJ whole genome shotgun (WGS) entry which is preliminary data.</text>
</comment>
<dbReference type="Proteomes" id="UP000449547">
    <property type="component" value="Unassembled WGS sequence"/>
</dbReference>
<dbReference type="GO" id="GO:0005886">
    <property type="term" value="C:plasma membrane"/>
    <property type="evidence" value="ECO:0007669"/>
    <property type="project" value="InterPro"/>
</dbReference>
<name>A0A642UHH7_DIURU</name>
<dbReference type="GO" id="GO:0045121">
    <property type="term" value="C:membrane raft"/>
    <property type="evidence" value="ECO:0007669"/>
    <property type="project" value="TreeGrafter"/>
</dbReference>
<dbReference type="GeneID" id="54783126"/>
<keyword evidence="1" id="KW-0812">Transmembrane</keyword>
<feature type="transmembrane region" description="Helical" evidence="1">
    <location>
        <begin position="140"/>
        <end position="162"/>
    </location>
</feature>
<dbReference type="OrthoDB" id="5419460at2759"/>
<organism evidence="2 3">
    <name type="scientific">Diutina rugosa</name>
    <name type="common">Yeast</name>
    <name type="synonym">Candida rugosa</name>
    <dbReference type="NCBI Taxonomy" id="5481"/>
    <lineage>
        <taxon>Eukaryota</taxon>
        <taxon>Fungi</taxon>
        <taxon>Dikarya</taxon>
        <taxon>Ascomycota</taxon>
        <taxon>Saccharomycotina</taxon>
        <taxon>Pichiomycetes</taxon>
        <taxon>Debaryomycetaceae</taxon>
        <taxon>Diutina</taxon>
    </lineage>
</organism>
<protein>
    <recommendedName>
        <fullName evidence="4">Protein SUR7</fullName>
    </recommendedName>
</protein>
<evidence type="ECO:0008006" key="4">
    <source>
        <dbReference type="Google" id="ProtNLM"/>
    </source>
</evidence>
<gene>
    <name evidence="2" type="ORF">DIURU_004475</name>
</gene>
<keyword evidence="1" id="KW-1133">Transmembrane helix</keyword>
<dbReference type="Pfam" id="PF06687">
    <property type="entry name" value="SUR7"/>
    <property type="match status" value="1"/>
</dbReference>
<dbReference type="EMBL" id="SWFT01000130">
    <property type="protein sequence ID" value="KAA8899094.1"/>
    <property type="molecule type" value="Genomic_DNA"/>
</dbReference>
<feature type="transmembrane region" description="Helical" evidence="1">
    <location>
        <begin position="107"/>
        <end position="128"/>
    </location>
</feature>
<dbReference type="OMA" id="PLNKFYW"/>
<dbReference type="GO" id="GO:0006897">
    <property type="term" value="P:endocytosis"/>
    <property type="evidence" value="ECO:0007669"/>
    <property type="project" value="TreeGrafter"/>
</dbReference>
<accession>A0A642UHH7</accession>
<dbReference type="AlphaFoldDB" id="A0A642UHH7"/>
<proteinExistence type="predicted"/>
<evidence type="ECO:0000256" key="1">
    <source>
        <dbReference type="SAM" id="Phobius"/>
    </source>
</evidence>
<dbReference type="VEuPathDB" id="FungiDB:DIURU_004475"/>
<dbReference type="GO" id="GO:0030866">
    <property type="term" value="P:cortical actin cytoskeleton organization"/>
    <property type="evidence" value="ECO:0007669"/>
    <property type="project" value="TreeGrafter"/>
</dbReference>
<feature type="transmembrane region" description="Helical" evidence="1">
    <location>
        <begin position="7"/>
        <end position="28"/>
    </location>
</feature>
<dbReference type="GO" id="GO:0031505">
    <property type="term" value="P:fungal-type cell wall organization"/>
    <property type="evidence" value="ECO:0007669"/>
    <property type="project" value="TreeGrafter"/>
</dbReference>
<dbReference type="RefSeq" id="XP_034010771.1">
    <property type="nucleotide sequence ID" value="XM_034157352.1"/>
</dbReference>
<dbReference type="PANTHER" id="PTHR36414">
    <property type="entry name" value="PROTEIN SUR7"/>
    <property type="match status" value="1"/>
</dbReference>
<keyword evidence="3" id="KW-1185">Reference proteome</keyword>
<dbReference type="PANTHER" id="PTHR36414:SF1">
    <property type="entry name" value="PROTEIN SUR7"/>
    <property type="match status" value="1"/>
</dbReference>
<feature type="transmembrane region" description="Helical" evidence="1">
    <location>
        <begin position="182"/>
        <end position="202"/>
    </location>
</feature>
<evidence type="ECO:0000313" key="2">
    <source>
        <dbReference type="EMBL" id="KAA8899094.1"/>
    </source>
</evidence>
<reference evidence="2 3" key="1">
    <citation type="submission" date="2019-07" db="EMBL/GenBank/DDBJ databases">
        <title>Genome assembly of two rare yeast pathogens: Diutina rugosa and Trichomonascus ciferrii.</title>
        <authorList>
            <person name="Mixao V."/>
            <person name="Saus E."/>
            <person name="Hansen A."/>
            <person name="Lass-Flor C."/>
            <person name="Gabaldon T."/>
        </authorList>
    </citation>
    <scope>NUCLEOTIDE SEQUENCE [LARGE SCALE GENOMIC DNA]</scope>
    <source>
        <strain evidence="2 3">CBS 613</strain>
    </source>
</reference>
<sequence length="270" mass="30536">MKWFHTLGNLLFLAGTIVMMIFVILGGSSSHTPIRQFWWLEADTQGIGNSRWDRTAWSFWGKCNANDFNDCDLGPAYPISPQDNFRTTDVPGNFHSSRGAYFYLTKFAFAFCLIAFCFVCFTFLTHLAQFCFTRGDKYNTFLLAFALFFAAGWVSFQTAVVVMARDAFKGHNAKVAVKTMALMWTSFFLILVLFFSSVWATVSASWKSHMDTVRGGDNSYYQPHQSSAVHNDQSSFTRANAPEIKDDNSGGIRFFKIKRNAKAEADDESV</sequence>
<evidence type="ECO:0000313" key="3">
    <source>
        <dbReference type="Proteomes" id="UP000449547"/>
    </source>
</evidence>
<dbReference type="GO" id="GO:0005938">
    <property type="term" value="C:cell cortex"/>
    <property type="evidence" value="ECO:0007669"/>
    <property type="project" value="TreeGrafter"/>
</dbReference>